<keyword evidence="2" id="KW-0012">Acyltransferase</keyword>
<sequence length="484" mass="50925">MAGLIAYGAYVPYHRLARTDVADALGTRAGKGTRAVAGYDEDTTSMAVEAARGALARDGLRARVTQLFLATAAPAYLDKTNAAAVHAALGLDSHVLAADMAGSVRSGLGALVTAARSPVPTLTVLSDLRTGLPGGSDEVAGGDGAAAFVFGGHRNGAPVIAELLAHDTVSDEILDRWRLPGAPASRVWEERFAEEIYVSLADKALSAALDQAGLDKGAIDHFVVSGLHARACATVRRASGVRPEAVTPDLTGAIGNAGTAQPGLLLADVLDRARPGETIALVVLGDGAGVVLLRATDALPAHRSARPVAAQIAAGSAPMPYATYLSWRGLLDREPPRRPDPEPPYAPPAHRRTSWKYGFVASRCEKCGTRHLPPDRVCVSCRNVDTMTDEPMEHVRGTVATFTVDRLAYTPSPPMLVVVVDYDGGGRFRCQLTDATEADAVIGARVEMTFRRTVTASGIHNYFWKARPVRTGEADTGEAEETRG</sequence>
<gene>
    <name evidence="6" type="ORF">ACFPH6_05990</name>
</gene>
<dbReference type="PANTHER" id="PTHR34069">
    <property type="entry name" value="3-OXOACYL-[ACYL-CARRIER-PROTEIN] SYNTHASE 3"/>
    <property type="match status" value="1"/>
</dbReference>
<keyword evidence="1" id="KW-0808">Transferase</keyword>
<dbReference type="EMBL" id="JBHSFG010000011">
    <property type="protein sequence ID" value="MFC4464119.1"/>
    <property type="molecule type" value="Genomic_DNA"/>
</dbReference>
<evidence type="ECO:0000256" key="2">
    <source>
        <dbReference type="ARBA" id="ARBA00023315"/>
    </source>
</evidence>
<evidence type="ECO:0000259" key="3">
    <source>
        <dbReference type="Pfam" id="PF01796"/>
    </source>
</evidence>
<dbReference type="InterPro" id="IPR022002">
    <property type="entry name" value="ChsH2_Znr"/>
</dbReference>
<dbReference type="SUPFAM" id="SSF50249">
    <property type="entry name" value="Nucleic acid-binding proteins"/>
    <property type="match status" value="1"/>
</dbReference>
<reference evidence="7" key="1">
    <citation type="journal article" date="2019" name="Int. J. Syst. Evol. Microbiol.">
        <title>The Global Catalogue of Microorganisms (GCM) 10K type strain sequencing project: providing services to taxonomists for standard genome sequencing and annotation.</title>
        <authorList>
            <consortium name="The Broad Institute Genomics Platform"/>
            <consortium name="The Broad Institute Genome Sequencing Center for Infectious Disease"/>
            <person name="Wu L."/>
            <person name="Ma J."/>
        </authorList>
    </citation>
    <scope>NUCLEOTIDE SEQUENCE [LARGE SCALE GENOMIC DNA]</scope>
    <source>
        <strain evidence="7">DT43</strain>
    </source>
</reference>
<evidence type="ECO:0000313" key="7">
    <source>
        <dbReference type="Proteomes" id="UP001596012"/>
    </source>
</evidence>
<name>A0ABV8YFN5_9ACTN</name>
<dbReference type="Pfam" id="PF08541">
    <property type="entry name" value="ACP_syn_III_C"/>
    <property type="match status" value="1"/>
</dbReference>
<organism evidence="6 7">
    <name type="scientific">Streptomyces xiangluensis</name>
    <dbReference type="NCBI Taxonomy" id="2665720"/>
    <lineage>
        <taxon>Bacteria</taxon>
        <taxon>Bacillati</taxon>
        <taxon>Actinomycetota</taxon>
        <taxon>Actinomycetes</taxon>
        <taxon>Kitasatosporales</taxon>
        <taxon>Streptomycetaceae</taxon>
        <taxon>Streptomyces</taxon>
    </lineage>
</organism>
<dbReference type="RefSeq" id="WP_386338282.1">
    <property type="nucleotide sequence ID" value="NZ_JBHSFG010000011.1"/>
</dbReference>
<dbReference type="InterPro" id="IPR013747">
    <property type="entry name" value="ACP_syn_III_C"/>
</dbReference>
<proteinExistence type="predicted"/>
<dbReference type="Proteomes" id="UP001596012">
    <property type="component" value="Unassembled WGS sequence"/>
</dbReference>
<dbReference type="Pfam" id="PF01796">
    <property type="entry name" value="OB_ChsH2_C"/>
    <property type="match status" value="1"/>
</dbReference>
<feature type="domain" description="Beta-ketoacyl-[acyl-carrier-protein] synthase III C-terminal" evidence="4">
    <location>
        <begin position="209"/>
        <end position="288"/>
    </location>
</feature>
<accession>A0ABV8YFN5</accession>
<dbReference type="Gene3D" id="3.40.47.10">
    <property type="match status" value="2"/>
</dbReference>
<feature type="domain" description="ChsH2 rubredoxin-like zinc ribbon" evidence="5">
    <location>
        <begin position="359"/>
        <end position="382"/>
    </location>
</feature>
<feature type="domain" description="ChsH2 C-terminal OB-fold" evidence="3">
    <location>
        <begin position="396"/>
        <end position="451"/>
    </location>
</feature>
<protein>
    <submittedName>
        <fullName evidence="6">OB-fold domain-containing protein</fullName>
    </submittedName>
</protein>
<keyword evidence="7" id="KW-1185">Reference proteome</keyword>
<evidence type="ECO:0000313" key="6">
    <source>
        <dbReference type="EMBL" id="MFC4464119.1"/>
    </source>
</evidence>
<dbReference type="InterPro" id="IPR002878">
    <property type="entry name" value="ChsH2_C"/>
</dbReference>
<comment type="caution">
    <text evidence="6">The sequence shown here is derived from an EMBL/GenBank/DDBJ whole genome shotgun (WGS) entry which is preliminary data.</text>
</comment>
<dbReference type="InterPro" id="IPR016039">
    <property type="entry name" value="Thiolase-like"/>
</dbReference>
<dbReference type="PANTHER" id="PTHR34069:SF3">
    <property type="entry name" value="ACYL-COA:ACYL-COA ALKYLTRANSFERASE"/>
    <property type="match status" value="1"/>
</dbReference>
<evidence type="ECO:0000256" key="1">
    <source>
        <dbReference type="ARBA" id="ARBA00022679"/>
    </source>
</evidence>
<evidence type="ECO:0000259" key="4">
    <source>
        <dbReference type="Pfam" id="PF08541"/>
    </source>
</evidence>
<evidence type="ECO:0000259" key="5">
    <source>
        <dbReference type="Pfam" id="PF12172"/>
    </source>
</evidence>
<dbReference type="Pfam" id="PF12172">
    <property type="entry name" value="zf-ChsH2"/>
    <property type="match status" value="1"/>
</dbReference>
<dbReference type="InterPro" id="IPR012340">
    <property type="entry name" value="NA-bd_OB-fold"/>
</dbReference>
<dbReference type="SUPFAM" id="SSF53901">
    <property type="entry name" value="Thiolase-like"/>
    <property type="match status" value="2"/>
</dbReference>